<sequence length="51" mass="6019">NTRMINKGRRPLYQKDINKTILYSVELLNTLDEDAAEAFRLQHPQSDMIEK</sequence>
<proteinExistence type="inferred from homology"/>
<dbReference type="Proteomes" id="UP001529510">
    <property type="component" value="Unassembled WGS sequence"/>
</dbReference>
<comment type="caution">
    <text evidence="3">The sequence shown here is derived from an EMBL/GenBank/DDBJ whole genome shotgun (WGS) entry which is preliminary data.</text>
</comment>
<dbReference type="AlphaFoldDB" id="A0ABD0QN96"/>
<organism evidence="3 4">
    <name type="scientific">Cirrhinus mrigala</name>
    <name type="common">Mrigala</name>
    <dbReference type="NCBI Taxonomy" id="683832"/>
    <lineage>
        <taxon>Eukaryota</taxon>
        <taxon>Metazoa</taxon>
        <taxon>Chordata</taxon>
        <taxon>Craniata</taxon>
        <taxon>Vertebrata</taxon>
        <taxon>Euteleostomi</taxon>
        <taxon>Actinopterygii</taxon>
        <taxon>Neopterygii</taxon>
        <taxon>Teleostei</taxon>
        <taxon>Ostariophysi</taxon>
        <taxon>Cypriniformes</taxon>
        <taxon>Cyprinidae</taxon>
        <taxon>Labeoninae</taxon>
        <taxon>Labeonini</taxon>
        <taxon>Cirrhinus</taxon>
    </lineage>
</organism>
<evidence type="ECO:0000313" key="3">
    <source>
        <dbReference type="EMBL" id="KAL0187566.1"/>
    </source>
</evidence>
<feature type="non-terminal residue" evidence="3">
    <location>
        <position position="51"/>
    </location>
</feature>
<accession>A0ABD0QN96</accession>
<evidence type="ECO:0000259" key="2">
    <source>
        <dbReference type="Pfam" id="PF23160"/>
    </source>
</evidence>
<protein>
    <recommendedName>
        <fullName evidence="2">Periplakin/Envoplakin N-terminal domain-containing protein</fullName>
    </recommendedName>
</protein>
<dbReference type="InterPro" id="IPR055419">
    <property type="entry name" value="Spectrin_PEPL/EVPL"/>
</dbReference>
<keyword evidence="4" id="KW-1185">Reference proteome</keyword>
<feature type="non-terminal residue" evidence="3">
    <location>
        <position position="1"/>
    </location>
</feature>
<evidence type="ECO:0000256" key="1">
    <source>
        <dbReference type="ARBA" id="ARBA00009109"/>
    </source>
</evidence>
<dbReference type="Pfam" id="PF23160">
    <property type="entry name" value="Spectrin_1st_PEPL"/>
    <property type="match status" value="1"/>
</dbReference>
<reference evidence="3 4" key="1">
    <citation type="submission" date="2024-05" db="EMBL/GenBank/DDBJ databases">
        <title>Genome sequencing and assembly of Indian major carp, Cirrhinus mrigala (Hamilton, 1822).</title>
        <authorList>
            <person name="Mohindra V."/>
            <person name="Chowdhury L.M."/>
            <person name="Lal K."/>
            <person name="Jena J.K."/>
        </authorList>
    </citation>
    <scope>NUCLEOTIDE SEQUENCE [LARGE SCALE GENOMIC DNA]</scope>
    <source>
        <strain evidence="3">CM1030</strain>
        <tissue evidence="3">Blood</tissue>
    </source>
</reference>
<comment type="similarity">
    <text evidence="1">Belongs to the plakin or cytolinker family.</text>
</comment>
<gene>
    <name evidence="3" type="ORF">M9458_014665</name>
</gene>
<evidence type="ECO:0000313" key="4">
    <source>
        <dbReference type="Proteomes" id="UP001529510"/>
    </source>
</evidence>
<feature type="domain" description="Periplakin/Envoplakin N-terminal" evidence="2">
    <location>
        <begin position="4"/>
        <end position="51"/>
    </location>
</feature>
<dbReference type="EMBL" id="JAMKFB020000007">
    <property type="protein sequence ID" value="KAL0187566.1"/>
    <property type="molecule type" value="Genomic_DNA"/>
</dbReference>
<name>A0ABD0QN96_CIRMR</name>